<dbReference type="AlphaFoldDB" id="A0A5J4SXR7"/>
<proteinExistence type="predicted"/>
<dbReference type="InterPro" id="IPR035892">
    <property type="entry name" value="C2_domain_sf"/>
</dbReference>
<dbReference type="OrthoDB" id="419768at2759"/>
<sequence>IGEYERQTSSAKDVLNNDYKNEQYELVYDPDQMKGSGNAQVEVWDFDSITGNDLIGVATVDVFPSLNNNQDIELYLQPKKDKDAQQYSNADQGIGKVRFKMIYQPGDVWIKNFEEQQQRLKKEAEELKRIHDEEVLRLQEEERKKFEEERRKQAELDAKYVKGTIKISKIQVQSLKAMDFNGKSDPYVIFRVDKQEKKTTVAKKTLNYDYKNETYEIAYDPLVQKGKKEVEVEVWDYDSITGDDLIGIATVDV</sequence>
<evidence type="ECO:0000313" key="3">
    <source>
        <dbReference type="EMBL" id="KAA6350668.1"/>
    </source>
</evidence>
<protein>
    <recommendedName>
        <fullName evidence="2">C2 domain-containing protein</fullName>
    </recommendedName>
</protein>
<dbReference type="PROSITE" id="PS50004">
    <property type="entry name" value="C2"/>
    <property type="match status" value="2"/>
</dbReference>
<dbReference type="InterPro" id="IPR000008">
    <property type="entry name" value="C2_dom"/>
</dbReference>
<feature type="domain" description="C2" evidence="2">
    <location>
        <begin position="1"/>
        <end position="76"/>
    </location>
</feature>
<feature type="domain" description="C2" evidence="2">
    <location>
        <begin position="146"/>
        <end position="253"/>
    </location>
</feature>
<gene>
    <name evidence="3" type="ORF">EZS28_051880</name>
</gene>
<dbReference type="SUPFAM" id="SSF49562">
    <property type="entry name" value="C2 domain (Calcium/lipid-binding domain, CaLB)"/>
    <property type="match status" value="2"/>
</dbReference>
<accession>A0A5J4SXR7</accession>
<evidence type="ECO:0000313" key="4">
    <source>
        <dbReference type="Proteomes" id="UP000324800"/>
    </source>
</evidence>
<dbReference type="EMBL" id="SNRW01039701">
    <property type="protein sequence ID" value="KAA6350668.1"/>
    <property type="molecule type" value="Genomic_DNA"/>
</dbReference>
<feature type="non-terminal residue" evidence="3">
    <location>
        <position position="1"/>
    </location>
</feature>
<feature type="coiled-coil region" evidence="1">
    <location>
        <begin position="110"/>
        <end position="159"/>
    </location>
</feature>
<comment type="caution">
    <text evidence="3">The sequence shown here is derived from an EMBL/GenBank/DDBJ whole genome shotgun (WGS) entry which is preliminary data.</text>
</comment>
<dbReference type="PANTHER" id="PTHR47052:SF3">
    <property type="entry name" value="INGRESSION PROTEIN 1"/>
    <property type="match status" value="1"/>
</dbReference>
<evidence type="ECO:0000256" key="1">
    <source>
        <dbReference type="SAM" id="Coils"/>
    </source>
</evidence>
<organism evidence="3 4">
    <name type="scientific">Streblomastix strix</name>
    <dbReference type="NCBI Taxonomy" id="222440"/>
    <lineage>
        <taxon>Eukaryota</taxon>
        <taxon>Metamonada</taxon>
        <taxon>Preaxostyla</taxon>
        <taxon>Oxymonadida</taxon>
        <taxon>Streblomastigidae</taxon>
        <taxon>Streblomastix</taxon>
    </lineage>
</organism>
<name>A0A5J4SXR7_9EUKA</name>
<keyword evidence="1" id="KW-0175">Coiled coil</keyword>
<dbReference type="InterPro" id="IPR052981">
    <property type="entry name" value="Ingression_C2_domain"/>
</dbReference>
<dbReference type="Gene3D" id="2.60.40.150">
    <property type="entry name" value="C2 domain"/>
    <property type="match status" value="2"/>
</dbReference>
<reference evidence="3 4" key="1">
    <citation type="submission" date="2019-03" db="EMBL/GenBank/DDBJ databases">
        <title>Single cell metagenomics reveals metabolic interactions within the superorganism composed of flagellate Streblomastix strix and complex community of Bacteroidetes bacteria on its surface.</title>
        <authorList>
            <person name="Treitli S.C."/>
            <person name="Kolisko M."/>
            <person name="Husnik F."/>
            <person name="Keeling P."/>
            <person name="Hampl V."/>
        </authorList>
    </citation>
    <scope>NUCLEOTIDE SEQUENCE [LARGE SCALE GENOMIC DNA]</scope>
    <source>
        <strain evidence="3">ST1C</strain>
    </source>
</reference>
<dbReference type="Pfam" id="PF00168">
    <property type="entry name" value="C2"/>
    <property type="match status" value="2"/>
</dbReference>
<evidence type="ECO:0000259" key="2">
    <source>
        <dbReference type="PROSITE" id="PS50004"/>
    </source>
</evidence>
<dbReference type="PANTHER" id="PTHR47052">
    <property type="entry name" value="CONSERVED SERINE PROLINE-RICH PROTEIN (AFU_ORTHOLOGUE AFUA_2G01790)"/>
    <property type="match status" value="1"/>
</dbReference>
<dbReference type="Proteomes" id="UP000324800">
    <property type="component" value="Unassembled WGS sequence"/>
</dbReference>
<dbReference type="CDD" id="cd00030">
    <property type="entry name" value="C2"/>
    <property type="match status" value="2"/>
</dbReference>